<dbReference type="SMART" id="SM00479">
    <property type="entry name" value="EXOIII"/>
    <property type="match status" value="1"/>
</dbReference>
<keyword evidence="5" id="KW-0269">Exonuclease</keyword>
<dbReference type="InterPro" id="IPR012337">
    <property type="entry name" value="RNaseH-like_sf"/>
</dbReference>
<dbReference type="AlphaFoldDB" id="A0A126YCF7"/>
<feature type="domain" description="Exonuclease" evidence="2">
    <location>
        <begin position="8"/>
        <end position="189"/>
    </location>
</feature>
<evidence type="ECO:0000313" key="3">
    <source>
        <dbReference type="EMBL" id="RZE16709.1"/>
    </source>
</evidence>
<organism evidence="3 7">
    <name type="scientific">Streptomyces albidoflavus</name>
    <dbReference type="NCBI Taxonomy" id="1886"/>
    <lineage>
        <taxon>Bacteria</taxon>
        <taxon>Bacillati</taxon>
        <taxon>Actinomycetota</taxon>
        <taxon>Actinomycetes</taxon>
        <taxon>Kitasatosporales</taxon>
        <taxon>Streptomycetaceae</taxon>
        <taxon>Streptomyces</taxon>
        <taxon>Streptomyces albidoflavus group</taxon>
    </lineage>
</organism>
<reference evidence="8" key="2">
    <citation type="journal article" date="2019" name="Microbiol. Resour. Announc.">
        <title>Draft Genomic Sequences of Streptomyces misionensis and Streptomyces albidoflavus, bacteria applied for phytopathogen biocontrol.</title>
        <authorList>
            <person name="Pylro V."/>
            <person name="Dias A."/>
            <person name="Andreote F."/>
            <person name="Varani A."/>
            <person name="Andreote C."/>
            <person name="Bernardo E."/>
            <person name="Martins T."/>
        </authorList>
    </citation>
    <scope>NUCLEOTIDE SEQUENCE [LARGE SCALE GENOMIC DNA]</scope>
    <source>
        <strain evidence="8">77</strain>
    </source>
</reference>
<keyword evidence="5" id="KW-0378">Hydrolase</keyword>
<evidence type="ECO:0000313" key="8">
    <source>
        <dbReference type="Proteomes" id="UP000318052"/>
    </source>
</evidence>
<dbReference type="Proteomes" id="UP000292693">
    <property type="component" value="Unassembled WGS sequence"/>
</dbReference>
<dbReference type="GO" id="GO:0003676">
    <property type="term" value="F:nucleic acid binding"/>
    <property type="evidence" value="ECO:0007669"/>
    <property type="project" value="InterPro"/>
</dbReference>
<proteinExistence type="predicted"/>
<evidence type="ECO:0000313" key="4">
    <source>
        <dbReference type="EMBL" id="RZE32908.1"/>
    </source>
</evidence>
<feature type="region of interest" description="Disordered" evidence="1">
    <location>
        <begin position="210"/>
        <end position="237"/>
    </location>
</feature>
<comment type="caution">
    <text evidence="3">The sequence shown here is derived from an EMBL/GenBank/DDBJ whole genome shotgun (WGS) entry which is preliminary data.</text>
</comment>
<dbReference type="InterPro" id="IPR036397">
    <property type="entry name" value="RNaseH_sf"/>
</dbReference>
<dbReference type="Gene3D" id="3.30.420.10">
    <property type="entry name" value="Ribonuclease H-like superfamily/Ribonuclease H"/>
    <property type="match status" value="1"/>
</dbReference>
<dbReference type="InterPro" id="IPR013520">
    <property type="entry name" value="Ribonucl_H"/>
</dbReference>
<dbReference type="EMBL" id="PKLL01000027">
    <property type="protein sequence ID" value="RZE16709.1"/>
    <property type="molecule type" value="Genomic_DNA"/>
</dbReference>
<dbReference type="EMBL" id="VOGX01000034">
    <property type="protein sequence ID" value="TWV22202.1"/>
    <property type="molecule type" value="Genomic_DNA"/>
</dbReference>
<dbReference type="NCBIfam" id="NF005927">
    <property type="entry name" value="PRK07942.1"/>
    <property type="match status" value="1"/>
</dbReference>
<evidence type="ECO:0000313" key="6">
    <source>
        <dbReference type="Proteomes" id="UP000292095"/>
    </source>
</evidence>
<reference evidence="6 7" key="1">
    <citation type="submission" date="2017-12" db="EMBL/GenBank/DDBJ databases">
        <title>Population genomics insights into the ecological differentiation and adaptive evolution in streptomycetes.</title>
        <authorList>
            <person name="Li Y."/>
            <person name="Huang Y."/>
        </authorList>
    </citation>
    <scope>NUCLEOTIDE SEQUENCE [LARGE SCALE GENOMIC DNA]</scope>
    <source>
        <strain evidence="4 6">FXJ.2339</strain>
        <strain evidence="3 7">NBRC 100770</strain>
    </source>
</reference>
<evidence type="ECO:0000313" key="7">
    <source>
        <dbReference type="Proteomes" id="UP000292693"/>
    </source>
</evidence>
<dbReference type="Proteomes" id="UP000292095">
    <property type="component" value="Unassembled WGS sequence"/>
</dbReference>
<dbReference type="RefSeq" id="WP_018471448.1">
    <property type="nucleotide sequence ID" value="NZ_CP014485.1"/>
</dbReference>
<protein>
    <submittedName>
        <fullName evidence="5">3'-5' exonuclease</fullName>
    </submittedName>
    <submittedName>
        <fullName evidence="3">DNA polymerase III subunit epsilon</fullName>
    </submittedName>
</protein>
<evidence type="ECO:0000313" key="5">
    <source>
        <dbReference type="EMBL" id="TWV22202.1"/>
    </source>
</evidence>
<name>A0A126YCF7_9ACTN</name>
<dbReference type="Proteomes" id="UP000318052">
    <property type="component" value="Unassembled WGS sequence"/>
</dbReference>
<reference evidence="5" key="3">
    <citation type="submission" date="2019-07" db="EMBL/GenBank/DDBJ databases">
        <authorList>
            <person name="Pylro V."/>
            <person name="Dias A."/>
            <person name="Andreote F."/>
            <person name="Varani A."/>
            <person name="Andreote C."/>
            <person name="Bernardo E."/>
            <person name="Martins T."/>
        </authorList>
    </citation>
    <scope>NUCLEOTIDE SEQUENCE</scope>
    <source>
        <strain evidence="5">77</strain>
    </source>
</reference>
<accession>A0A126YCF7</accession>
<dbReference type="SUPFAM" id="SSF53098">
    <property type="entry name" value="Ribonuclease H-like"/>
    <property type="match status" value="1"/>
</dbReference>
<gene>
    <name evidence="4" type="ORF">C0Q91_27800</name>
    <name evidence="3" type="ORF">C0Q92_27535</name>
    <name evidence="5" type="ORF">FRZ02_19620</name>
</gene>
<dbReference type="EMBL" id="PKLK01000031">
    <property type="protein sequence ID" value="RZE32908.1"/>
    <property type="molecule type" value="Genomic_DNA"/>
</dbReference>
<keyword evidence="8" id="KW-1185">Reference proteome</keyword>
<keyword evidence="5" id="KW-0540">Nuclease</keyword>
<sequence length="237" mass="25899">MTHWYEGPLAALRLRATGPDAEEDRLVTAAVVVQDLAGARPRVLRWLVSPGVTVTEEEAARHGLTRDQVERTGRWPAPVMEEVGRSLAAHAAAGRPLVVDDAPAALTLLDRELRRHRASSLGAYLAGVPLSVLDPRVLDTHLDRYRKGSRQLDALCVRYGVPAPPPHDAAEEARTAIEVVRALARVFAPRLQRLTPGELHALQEDWHTAQVRGGAARPARERADTTWPLRPRAAAAV</sequence>
<dbReference type="GO" id="GO:0004527">
    <property type="term" value="F:exonuclease activity"/>
    <property type="evidence" value="ECO:0007669"/>
    <property type="project" value="UniProtKB-KW"/>
</dbReference>
<dbReference type="CDD" id="cd06127">
    <property type="entry name" value="DEDDh"/>
    <property type="match status" value="1"/>
</dbReference>
<evidence type="ECO:0000256" key="1">
    <source>
        <dbReference type="SAM" id="MobiDB-lite"/>
    </source>
</evidence>
<evidence type="ECO:0000259" key="2">
    <source>
        <dbReference type="SMART" id="SM00479"/>
    </source>
</evidence>